<accession>A0ABU7AYE7</accession>
<sequence>MTWHFHKAHHNIILQHTQTRNSGAYKLRQHGKQLCHFEVHQGQEIQHTKRTTKTLGYMVTIDKTTQIQSSSAPRIGSDHFDIHFIYFKSVAFKCGKTGTAAHMFTNKISI</sequence>
<organism evidence="1 2">
    <name type="scientific">Ataeniobius toweri</name>
    <dbReference type="NCBI Taxonomy" id="208326"/>
    <lineage>
        <taxon>Eukaryota</taxon>
        <taxon>Metazoa</taxon>
        <taxon>Chordata</taxon>
        <taxon>Craniata</taxon>
        <taxon>Vertebrata</taxon>
        <taxon>Euteleostomi</taxon>
        <taxon>Actinopterygii</taxon>
        <taxon>Neopterygii</taxon>
        <taxon>Teleostei</taxon>
        <taxon>Neoteleostei</taxon>
        <taxon>Acanthomorphata</taxon>
        <taxon>Ovalentaria</taxon>
        <taxon>Atherinomorphae</taxon>
        <taxon>Cyprinodontiformes</taxon>
        <taxon>Goodeidae</taxon>
        <taxon>Ataeniobius</taxon>
    </lineage>
</organism>
<gene>
    <name evidence="1" type="ORF">ATANTOWER_017781</name>
</gene>
<reference evidence="1 2" key="1">
    <citation type="submission" date="2021-07" db="EMBL/GenBank/DDBJ databases">
        <authorList>
            <person name="Palmer J.M."/>
        </authorList>
    </citation>
    <scope>NUCLEOTIDE SEQUENCE [LARGE SCALE GENOMIC DNA]</scope>
    <source>
        <strain evidence="1 2">AT_MEX2019</strain>
        <tissue evidence="1">Muscle</tissue>
    </source>
</reference>
<dbReference type="Proteomes" id="UP001345963">
    <property type="component" value="Unassembled WGS sequence"/>
</dbReference>
<dbReference type="EMBL" id="JAHUTI010033179">
    <property type="protein sequence ID" value="MED6243277.1"/>
    <property type="molecule type" value="Genomic_DNA"/>
</dbReference>
<comment type="caution">
    <text evidence="1">The sequence shown here is derived from an EMBL/GenBank/DDBJ whole genome shotgun (WGS) entry which is preliminary data.</text>
</comment>
<evidence type="ECO:0000313" key="2">
    <source>
        <dbReference type="Proteomes" id="UP001345963"/>
    </source>
</evidence>
<name>A0ABU7AYE7_9TELE</name>
<proteinExistence type="predicted"/>
<protein>
    <submittedName>
        <fullName evidence="1">Uncharacterized protein</fullName>
    </submittedName>
</protein>
<keyword evidence="2" id="KW-1185">Reference proteome</keyword>
<evidence type="ECO:0000313" key="1">
    <source>
        <dbReference type="EMBL" id="MED6243277.1"/>
    </source>
</evidence>